<dbReference type="InterPro" id="IPR043129">
    <property type="entry name" value="ATPase_NBD"/>
</dbReference>
<evidence type="ECO:0000259" key="4">
    <source>
        <dbReference type="Pfam" id="PF00370"/>
    </source>
</evidence>
<dbReference type="Gene3D" id="3.30.420.40">
    <property type="match status" value="2"/>
</dbReference>
<reference evidence="6 7" key="1">
    <citation type="submission" date="2017-01" db="EMBL/GenBank/DDBJ databases">
        <title>Genome analysis of Paenibacillus selenitrireducens ES3-24.</title>
        <authorList>
            <person name="Xu D."/>
            <person name="Yao R."/>
            <person name="Zheng S."/>
        </authorList>
    </citation>
    <scope>NUCLEOTIDE SEQUENCE [LARGE SCALE GENOMIC DNA]</scope>
    <source>
        <strain evidence="6 7">ES3-24</strain>
    </source>
</reference>
<comment type="caution">
    <text evidence="6">The sequence shown here is derived from an EMBL/GenBank/DDBJ whole genome shotgun (WGS) entry which is preliminary data.</text>
</comment>
<dbReference type="InterPro" id="IPR018485">
    <property type="entry name" value="FGGY_C"/>
</dbReference>
<protein>
    <recommendedName>
        <fullName evidence="8">Carbohydrate kinase</fullName>
    </recommendedName>
</protein>
<dbReference type="AlphaFoldDB" id="A0A1T2XM44"/>
<dbReference type="InterPro" id="IPR000577">
    <property type="entry name" value="Carb_kinase_FGGY"/>
</dbReference>
<dbReference type="Pfam" id="PF00370">
    <property type="entry name" value="FGGY_N"/>
    <property type="match status" value="1"/>
</dbReference>
<dbReference type="GO" id="GO:0016301">
    <property type="term" value="F:kinase activity"/>
    <property type="evidence" value="ECO:0007669"/>
    <property type="project" value="UniProtKB-KW"/>
</dbReference>
<keyword evidence="2" id="KW-0808">Transferase</keyword>
<evidence type="ECO:0000256" key="2">
    <source>
        <dbReference type="ARBA" id="ARBA00022679"/>
    </source>
</evidence>
<evidence type="ECO:0008006" key="8">
    <source>
        <dbReference type="Google" id="ProtNLM"/>
    </source>
</evidence>
<dbReference type="EMBL" id="MSZX01000001">
    <property type="protein sequence ID" value="OPA80921.1"/>
    <property type="molecule type" value="Genomic_DNA"/>
</dbReference>
<name>A0A1T2XM44_9BACL</name>
<dbReference type="GO" id="GO:0005975">
    <property type="term" value="P:carbohydrate metabolic process"/>
    <property type="evidence" value="ECO:0007669"/>
    <property type="project" value="InterPro"/>
</dbReference>
<dbReference type="OrthoDB" id="9805576at2"/>
<dbReference type="InterPro" id="IPR018484">
    <property type="entry name" value="FGGY_N"/>
</dbReference>
<feature type="domain" description="Carbohydrate kinase FGGY N-terminal" evidence="4">
    <location>
        <begin position="3"/>
        <end position="246"/>
    </location>
</feature>
<accession>A0A1T2XM44</accession>
<keyword evidence="3" id="KW-0418">Kinase</keyword>
<organism evidence="6 7">
    <name type="scientific">Paenibacillus selenitireducens</name>
    <dbReference type="NCBI Taxonomy" id="1324314"/>
    <lineage>
        <taxon>Bacteria</taxon>
        <taxon>Bacillati</taxon>
        <taxon>Bacillota</taxon>
        <taxon>Bacilli</taxon>
        <taxon>Bacillales</taxon>
        <taxon>Paenibacillaceae</taxon>
        <taxon>Paenibacillus</taxon>
    </lineage>
</organism>
<feature type="domain" description="Carbohydrate kinase FGGY C-terminal" evidence="5">
    <location>
        <begin position="257"/>
        <end position="449"/>
    </location>
</feature>
<comment type="similarity">
    <text evidence="1">Belongs to the FGGY kinase family.</text>
</comment>
<evidence type="ECO:0000313" key="7">
    <source>
        <dbReference type="Proteomes" id="UP000190188"/>
    </source>
</evidence>
<dbReference type="PIRSF" id="PIRSF000538">
    <property type="entry name" value="GlpK"/>
    <property type="match status" value="1"/>
</dbReference>
<dbReference type="PANTHER" id="PTHR43095:SF5">
    <property type="entry name" value="XYLULOSE KINASE"/>
    <property type="match status" value="1"/>
</dbReference>
<dbReference type="InterPro" id="IPR050406">
    <property type="entry name" value="FGGY_Carb_Kinase"/>
</dbReference>
<dbReference type="STRING" id="1324314.BVG16_00800"/>
<dbReference type="Pfam" id="PF02782">
    <property type="entry name" value="FGGY_C"/>
    <property type="match status" value="1"/>
</dbReference>
<sequence length="502" mass="54932">MGYIAAFDIGTTNAKGVLVRHDGTMSHEQNVPLHTLHREGTVEQDPEQWLDAIRTIADAWWTAGVPSDEVELLSFSGQMQDCIPIRANGQPVRPAILYSDGRGFAQAERVKQELGSEHIFEVTGNAMDGTLTFPKILWMKQHEPELEAQTSWFLISSKDYIVFHLTGVAVSDPTSAATAGMMNLRTRQWETSWLDRYGVEVTKLPPLLATDEIAGTVHAEAARITGFAVRTPVLCGIGDAGATTIGAGVTGDGEMYGYLGTTGWVGMTASEKLPAENHVFHLAHPASELIIAVAPLLNAGNAHQWAVKTFGDMGLKDGAPTNETYQAFEEALSNEDRSQNQVLFLPYLNGERTPVQDQAATGCFIGLQQTTTKAMMGCAVLEGVAFAMKQVQQLLVKPSGDDKPLIFIGGGSKSAVWCQMLADIFGVEVRVPEESQFLPALGAAAAGFIRLGWVQSYSEFADRYILSFSSKKYLPNSSLYMHYQKKYERYVNIYPSVKYLFT</sequence>
<proteinExistence type="inferred from homology"/>
<evidence type="ECO:0000256" key="1">
    <source>
        <dbReference type="ARBA" id="ARBA00009156"/>
    </source>
</evidence>
<evidence type="ECO:0000256" key="3">
    <source>
        <dbReference type="ARBA" id="ARBA00022777"/>
    </source>
</evidence>
<keyword evidence="7" id="KW-1185">Reference proteome</keyword>
<dbReference type="PANTHER" id="PTHR43095">
    <property type="entry name" value="SUGAR KINASE"/>
    <property type="match status" value="1"/>
</dbReference>
<dbReference type="SUPFAM" id="SSF53067">
    <property type="entry name" value="Actin-like ATPase domain"/>
    <property type="match status" value="2"/>
</dbReference>
<dbReference type="CDD" id="cd07805">
    <property type="entry name" value="ASKHA_NBD_FGGY_CvXK-like"/>
    <property type="match status" value="1"/>
</dbReference>
<dbReference type="RefSeq" id="WP_078496645.1">
    <property type="nucleotide sequence ID" value="NZ_MSZX01000001.1"/>
</dbReference>
<evidence type="ECO:0000313" key="6">
    <source>
        <dbReference type="EMBL" id="OPA80921.1"/>
    </source>
</evidence>
<gene>
    <name evidence="6" type="ORF">BVG16_00800</name>
</gene>
<dbReference type="Proteomes" id="UP000190188">
    <property type="component" value="Unassembled WGS sequence"/>
</dbReference>
<evidence type="ECO:0000259" key="5">
    <source>
        <dbReference type="Pfam" id="PF02782"/>
    </source>
</evidence>